<feature type="compositionally biased region" description="Gly residues" evidence="2">
    <location>
        <begin position="331"/>
        <end position="350"/>
    </location>
</feature>
<feature type="region of interest" description="Disordered" evidence="2">
    <location>
        <begin position="329"/>
        <end position="350"/>
    </location>
</feature>
<dbReference type="GO" id="GO:0008270">
    <property type="term" value="F:zinc ion binding"/>
    <property type="evidence" value="ECO:0007669"/>
    <property type="project" value="UniProtKB-KW"/>
</dbReference>
<feature type="region of interest" description="Disordered" evidence="2">
    <location>
        <begin position="231"/>
        <end position="310"/>
    </location>
</feature>
<reference evidence="4" key="1">
    <citation type="submission" date="2021-01" db="EMBL/GenBank/DDBJ databases">
        <authorList>
            <person name="Corre E."/>
            <person name="Pelletier E."/>
            <person name="Niang G."/>
            <person name="Scheremetjew M."/>
            <person name="Finn R."/>
            <person name="Kale V."/>
            <person name="Holt S."/>
            <person name="Cochrane G."/>
            <person name="Meng A."/>
            <person name="Brown T."/>
            <person name="Cohen L."/>
        </authorList>
    </citation>
    <scope>NUCLEOTIDE SEQUENCE</scope>
    <source>
        <strain evidence="4">CCMP3105</strain>
    </source>
</reference>
<feature type="zinc finger region" description="C3H1-type" evidence="1">
    <location>
        <begin position="61"/>
        <end position="88"/>
    </location>
</feature>
<protein>
    <recommendedName>
        <fullName evidence="3">C3H1-type domain-containing protein</fullName>
    </recommendedName>
</protein>
<evidence type="ECO:0000259" key="3">
    <source>
        <dbReference type="PROSITE" id="PS50103"/>
    </source>
</evidence>
<accession>A0A7S4QD26</accession>
<evidence type="ECO:0000256" key="2">
    <source>
        <dbReference type="SAM" id="MobiDB-lite"/>
    </source>
</evidence>
<dbReference type="EMBL" id="HBNR01026653">
    <property type="protein sequence ID" value="CAE4579029.1"/>
    <property type="molecule type" value="Transcribed_RNA"/>
</dbReference>
<proteinExistence type="predicted"/>
<name>A0A7S4QD26_9DINO</name>
<evidence type="ECO:0000313" key="4">
    <source>
        <dbReference type="EMBL" id="CAE4579029.1"/>
    </source>
</evidence>
<dbReference type="InterPro" id="IPR000571">
    <property type="entry name" value="Znf_CCCH"/>
</dbReference>
<keyword evidence="1" id="KW-0862">Zinc</keyword>
<feature type="domain" description="C3H1-type" evidence="3">
    <location>
        <begin position="61"/>
        <end position="88"/>
    </location>
</feature>
<feature type="region of interest" description="Disordered" evidence="2">
    <location>
        <begin position="1"/>
        <end position="38"/>
    </location>
</feature>
<sequence>MDGDGAEPSRRTRRRCGWDDGEESGVPHGGTGPEQVPGISTALVPAATGDGAAGMPMKDTSMIKKLCKFWGWGSCQRAFDCPFAHGVGELNKDGLAQEFNLQILVEAEKDAASKGEPGKVLLNMLTLERTKLMAAQEQLALERQQREKLGGVVRESTNDFANRLMREELEKKIALMKAMKGAGKGCGGGDEPPLMLPPMLPVADVPGDAPDAGGCADAACGVPPPPMPVAAAKGSGGKWSHGAPGPKGAGGFEEPWDDSWSGPGQPWQKGGGGWAADEGPQKGDWVGPAPCKGGWVSPPPRKGDWVSPPPCKGEWGVPQALSWATPKCGGEVKGGKGTKGPFKGGGGVQW</sequence>
<organism evidence="4">
    <name type="scientific">Alexandrium monilatum</name>
    <dbReference type="NCBI Taxonomy" id="311494"/>
    <lineage>
        <taxon>Eukaryota</taxon>
        <taxon>Sar</taxon>
        <taxon>Alveolata</taxon>
        <taxon>Dinophyceae</taxon>
        <taxon>Gonyaulacales</taxon>
        <taxon>Pyrocystaceae</taxon>
        <taxon>Alexandrium</taxon>
    </lineage>
</organism>
<evidence type="ECO:0000256" key="1">
    <source>
        <dbReference type="PROSITE-ProRule" id="PRU00723"/>
    </source>
</evidence>
<keyword evidence="1" id="KW-0863">Zinc-finger</keyword>
<dbReference type="PROSITE" id="PS50103">
    <property type="entry name" value="ZF_C3H1"/>
    <property type="match status" value="1"/>
</dbReference>
<gene>
    <name evidence="4" type="ORF">AMON00008_LOCUS18031</name>
</gene>
<keyword evidence="1" id="KW-0479">Metal-binding</keyword>
<dbReference type="AlphaFoldDB" id="A0A7S4QD26"/>
<feature type="compositionally biased region" description="Gly residues" evidence="2">
    <location>
        <begin position="234"/>
        <end position="251"/>
    </location>
</feature>